<dbReference type="AlphaFoldDB" id="A0A7S4GFS1"/>
<gene>
    <name evidence="2" type="ORF">EGYM00163_LOCUS47110</name>
</gene>
<reference evidence="2" key="1">
    <citation type="submission" date="2021-01" db="EMBL/GenBank/DDBJ databases">
        <authorList>
            <person name="Corre E."/>
            <person name="Pelletier E."/>
            <person name="Niang G."/>
            <person name="Scheremetjew M."/>
            <person name="Finn R."/>
            <person name="Kale V."/>
            <person name="Holt S."/>
            <person name="Cochrane G."/>
            <person name="Meng A."/>
            <person name="Brown T."/>
            <person name="Cohen L."/>
        </authorList>
    </citation>
    <scope>NUCLEOTIDE SEQUENCE</scope>
    <source>
        <strain evidence="2">CCMP1594</strain>
    </source>
</reference>
<accession>A0A7S4GFS1</accession>
<sequence length="161" mass="17256">MPAACPPLESLQHYGLTCGAFEPVVGPFVLNSGHIHPPMQELWHGAGELHSRSLETPSTLAKPPQPSAESLSPRTLEPPSLTLNPQILLSPPQPSRTILSLFEPPQHPVLPPLKHPPGLSAPRTPHSWPSLSWVPFSEGAMSMSITSPMDCSPGPMCPPEI</sequence>
<name>A0A7S4GFS1_9EUGL</name>
<evidence type="ECO:0000313" key="2">
    <source>
        <dbReference type="EMBL" id="CAE0835757.1"/>
    </source>
</evidence>
<protein>
    <submittedName>
        <fullName evidence="2">Uncharacterized protein</fullName>
    </submittedName>
</protein>
<proteinExistence type="predicted"/>
<evidence type="ECO:0000256" key="1">
    <source>
        <dbReference type="SAM" id="MobiDB-lite"/>
    </source>
</evidence>
<dbReference type="EMBL" id="HBJA01136998">
    <property type="protein sequence ID" value="CAE0835757.1"/>
    <property type="molecule type" value="Transcribed_RNA"/>
</dbReference>
<feature type="region of interest" description="Disordered" evidence="1">
    <location>
        <begin position="53"/>
        <end position="89"/>
    </location>
</feature>
<organism evidence="2">
    <name type="scientific">Eutreptiella gymnastica</name>
    <dbReference type="NCBI Taxonomy" id="73025"/>
    <lineage>
        <taxon>Eukaryota</taxon>
        <taxon>Discoba</taxon>
        <taxon>Euglenozoa</taxon>
        <taxon>Euglenida</taxon>
        <taxon>Spirocuta</taxon>
        <taxon>Euglenophyceae</taxon>
        <taxon>Eutreptiales</taxon>
        <taxon>Eutreptiaceae</taxon>
        <taxon>Eutreptiella</taxon>
    </lineage>
</organism>